<gene>
    <name evidence="2" type="ORF">CWI37_0134p0020</name>
    <name evidence="1" type="ORF">CWI37_0197p0020</name>
    <name evidence="3" type="ORF">CWI38_1927p0010</name>
</gene>
<protein>
    <submittedName>
        <fullName evidence="1">Uncharacterized protein</fullName>
    </submittedName>
</protein>
<reference evidence="4 5" key="1">
    <citation type="submission" date="2017-12" db="EMBL/GenBank/DDBJ databases">
        <authorList>
            <person name="Pombert J.-F."/>
            <person name="Haag K.L."/>
            <person name="Ebert D."/>
        </authorList>
    </citation>
    <scope>NUCLEOTIDE SEQUENCE [LARGE SCALE GENOMIC DNA]</scope>
    <source>
        <strain evidence="1">FI-OER-3-3</strain>
        <strain evidence="3">IL-G-3</strain>
    </source>
</reference>
<evidence type="ECO:0000313" key="4">
    <source>
        <dbReference type="Proteomes" id="UP000292282"/>
    </source>
</evidence>
<accession>A0A4Q9L9P1</accession>
<name>A0A4Q9L9P1_9MICR</name>
<comment type="caution">
    <text evidence="1">The sequence shown here is derived from an EMBL/GenBank/DDBJ whole genome shotgun (WGS) entry which is preliminary data.</text>
</comment>
<dbReference type="EMBL" id="PITK01001927">
    <property type="protein sequence ID" value="TBU10227.1"/>
    <property type="molecule type" value="Genomic_DNA"/>
</dbReference>
<dbReference type="EMBL" id="PITJ01000134">
    <property type="protein sequence ID" value="TBU04445.1"/>
    <property type="molecule type" value="Genomic_DNA"/>
</dbReference>
<dbReference type="VEuPathDB" id="MicrosporidiaDB:CWI37_0134p0020"/>
<dbReference type="EMBL" id="PITJ01000197">
    <property type="protein sequence ID" value="TBU04005.1"/>
    <property type="molecule type" value="Genomic_DNA"/>
</dbReference>
<sequence>MTIDNFYTILYFLEYFRVKYDNKLRDALKAILYSLVKSNEMNTLDSKNISFHFTKQDYFSHKLYKIISQEYFKIMKFEINSVNPYFLKEKQSYFYNDHEGLYTNDKTHFLIINDNFNVFFCEKVAVNSKSLNLFALLLNTLDIKYLHIPNPNEKNTNAFCFVLENLKKKIDEIIFYLGSIYDKTVETINRNLNFVDLKKIVFIKSKIITNSIFQDHLSKIAEIIFYENKVSRKEYEIIKIMDMNNINI</sequence>
<evidence type="ECO:0000313" key="3">
    <source>
        <dbReference type="EMBL" id="TBU10227.1"/>
    </source>
</evidence>
<dbReference type="VEuPathDB" id="MicrosporidiaDB:CWI37_0197p0020"/>
<evidence type="ECO:0000313" key="2">
    <source>
        <dbReference type="EMBL" id="TBU04445.1"/>
    </source>
</evidence>
<organism evidence="1 5">
    <name type="scientific">Hamiltosporidium tvaerminnensis</name>
    <dbReference type="NCBI Taxonomy" id="1176355"/>
    <lineage>
        <taxon>Eukaryota</taxon>
        <taxon>Fungi</taxon>
        <taxon>Fungi incertae sedis</taxon>
        <taxon>Microsporidia</taxon>
        <taxon>Dubosqiidae</taxon>
        <taxon>Hamiltosporidium</taxon>
    </lineage>
</organism>
<evidence type="ECO:0000313" key="5">
    <source>
        <dbReference type="Proteomes" id="UP000292362"/>
    </source>
</evidence>
<dbReference type="Proteomes" id="UP000292282">
    <property type="component" value="Unassembled WGS sequence"/>
</dbReference>
<dbReference type="AlphaFoldDB" id="A0A4Q9L9P1"/>
<dbReference type="Proteomes" id="UP000292362">
    <property type="component" value="Unassembled WGS sequence"/>
</dbReference>
<keyword evidence="4" id="KW-1185">Reference proteome</keyword>
<proteinExistence type="predicted"/>
<evidence type="ECO:0000313" key="1">
    <source>
        <dbReference type="EMBL" id="TBU04005.1"/>
    </source>
</evidence>
<dbReference type="VEuPathDB" id="MicrosporidiaDB:CWI38_1927p0010"/>